<name>A0ABW7LTB7_9PSED</name>
<keyword evidence="3" id="KW-0472">Membrane</keyword>
<feature type="transmembrane region" description="Helical" evidence="3">
    <location>
        <begin position="21"/>
        <end position="39"/>
    </location>
</feature>
<dbReference type="InterPro" id="IPR029052">
    <property type="entry name" value="Metallo-depent_PP-like"/>
</dbReference>
<evidence type="ECO:0000256" key="2">
    <source>
        <dbReference type="ARBA" id="ARBA00022801"/>
    </source>
</evidence>
<organism evidence="5 6">
    <name type="scientific">Pseudomonas kulmbachensis</name>
    <dbReference type="NCBI Taxonomy" id="3043408"/>
    <lineage>
        <taxon>Bacteria</taxon>
        <taxon>Pseudomonadati</taxon>
        <taxon>Pseudomonadota</taxon>
        <taxon>Gammaproteobacteria</taxon>
        <taxon>Pseudomonadales</taxon>
        <taxon>Pseudomonadaceae</taxon>
        <taxon>Pseudomonas</taxon>
    </lineage>
</organism>
<keyword evidence="2" id="KW-0378">Hydrolase</keyword>
<dbReference type="PANTHER" id="PTHR10161:SF14">
    <property type="entry name" value="TARTRATE-RESISTANT ACID PHOSPHATASE TYPE 5"/>
    <property type="match status" value="1"/>
</dbReference>
<keyword evidence="6" id="KW-1185">Reference proteome</keyword>
<dbReference type="InterPro" id="IPR051558">
    <property type="entry name" value="Metallophosphoesterase_PAP"/>
</dbReference>
<dbReference type="InterPro" id="IPR004843">
    <property type="entry name" value="Calcineurin-like_PHP"/>
</dbReference>
<dbReference type="PANTHER" id="PTHR10161">
    <property type="entry name" value="TARTRATE-RESISTANT ACID PHOSPHATASE TYPE 5"/>
    <property type="match status" value="1"/>
</dbReference>
<evidence type="ECO:0000256" key="3">
    <source>
        <dbReference type="SAM" id="Phobius"/>
    </source>
</evidence>
<dbReference type="EMBL" id="JBINXB010000002">
    <property type="protein sequence ID" value="MFH6564877.1"/>
    <property type="molecule type" value="Genomic_DNA"/>
</dbReference>
<keyword evidence="3" id="KW-1133">Transmembrane helix</keyword>
<evidence type="ECO:0000313" key="6">
    <source>
        <dbReference type="Proteomes" id="UP001609821"/>
    </source>
</evidence>
<keyword evidence="3" id="KW-0812">Transmembrane</keyword>
<dbReference type="Proteomes" id="UP001609821">
    <property type="component" value="Unassembled WGS sequence"/>
</dbReference>
<feature type="domain" description="Calcineurin-like phosphoesterase" evidence="4">
    <location>
        <begin position="84"/>
        <end position="256"/>
    </location>
</feature>
<reference evidence="5 6" key="1">
    <citation type="submission" date="2024-10" db="EMBL/GenBank/DDBJ databases">
        <title>Aeromonas and Pseudomonas from the Cagarras Archipelago, Rio de Janeiro, Brazil.</title>
        <authorList>
            <person name="Canellas A.L.B."/>
            <person name="Laport M.S."/>
        </authorList>
    </citation>
    <scope>NUCLEOTIDE SEQUENCE [LARGE SCALE GENOMIC DNA]</scope>
    <source>
        <strain evidence="5 6">CPF-4</strain>
    </source>
</reference>
<gene>
    <name evidence="5" type="ORF">ACHMWK_02620</name>
</gene>
<dbReference type="Pfam" id="PF00149">
    <property type="entry name" value="Metallophos"/>
    <property type="match status" value="1"/>
</dbReference>
<protein>
    <submittedName>
        <fullName evidence="5">Metallophosphoesterase</fullName>
    </submittedName>
</protein>
<evidence type="ECO:0000259" key="4">
    <source>
        <dbReference type="Pfam" id="PF00149"/>
    </source>
</evidence>
<dbReference type="SUPFAM" id="SSF56300">
    <property type="entry name" value="Metallo-dependent phosphatases"/>
    <property type="match status" value="1"/>
</dbReference>
<evidence type="ECO:0000256" key="1">
    <source>
        <dbReference type="ARBA" id="ARBA00022729"/>
    </source>
</evidence>
<sequence>MKRTISPLVVEKRSILRRITLCSGVTFALLLAAGGYWLFTPPAPYVPLSGLDPASVSMIAVGDQGSGKWLQWQVGQAMEKVASTEGGLNMVVLLGDNFYGNSLTSTHDLSWQIKFERVYWGRWLSHVPFYAVLGNHDYPVSQKYEIEYGQQRKGSGRWQMPASFYVKDFGDVDGRPLVRMVFLDTSAPRESLQQQIDLIDQAFQAGGAPPVWRIVASHHPVRNQGQHGDDSDLVARLLPALQRNKVDMLLSGHDHNQQLLLRAGEPAWVISGAGGQSLYALKTPAPDSTFATSSAGFAKLDLDAHQLRLAYYNDRGGLEVGYRWARECPWMAKGCLLSDEPQGTSVQLAQ</sequence>
<keyword evidence="1" id="KW-0732">Signal</keyword>
<dbReference type="Gene3D" id="3.60.21.10">
    <property type="match status" value="1"/>
</dbReference>
<comment type="caution">
    <text evidence="5">The sequence shown here is derived from an EMBL/GenBank/DDBJ whole genome shotgun (WGS) entry which is preliminary data.</text>
</comment>
<dbReference type="RefSeq" id="WP_395246517.1">
    <property type="nucleotide sequence ID" value="NZ_JBINXA010000003.1"/>
</dbReference>
<evidence type="ECO:0000313" key="5">
    <source>
        <dbReference type="EMBL" id="MFH6564877.1"/>
    </source>
</evidence>
<proteinExistence type="predicted"/>
<accession>A0ABW7LTB7</accession>